<evidence type="ECO:0000259" key="2">
    <source>
        <dbReference type="PROSITE" id="PS50966"/>
    </source>
</evidence>
<accession>I4EI09</accession>
<dbReference type="GO" id="GO:0008270">
    <property type="term" value="F:zinc ion binding"/>
    <property type="evidence" value="ECO:0007669"/>
    <property type="project" value="UniProtKB-KW"/>
</dbReference>
<protein>
    <recommendedName>
        <fullName evidence="2">SWIM-type domain-containing protein</fullName>
    </recommendedName>
</protein>
<dbReference type="EMBL" id="CAGS01000259">
    <property type="protein sequence ID" value="CCF84321.1"/>
    <property type="molecule type" value="Genomic_DNA"/>
</dbReference>
<evidence type="ECO:0000313" key="4">
    <source>
        <dbReference type="Proteomes" id="UP000004221"/>
    </source>
</evidence>
<dbReference type="Pfam" id="PF04434">
    <property type="entry name" value="SWIM"/>
    <property type="match status" value="1"/>
</dbReference>
<feature type="domain" description="SWIM-type" evidence="2">
    <location>
        <begin position="55"/>
        <end position="92"/>
    </location>
</feature>
<dbReference type="OrthoDB" id="7593573at2"/>
<keyword evidence="1" id="KW-0862">Zinc</keyword>
<name>I4EI09_9BACT</name>
<sequence>MNTIPLLSEQALRDRIGERSFQRGLQYFRNGAIFDARRQGMLLKAHCTGSRPEPYRVWARFDANGIAEAQCSCPVGAGGYCKHAAALLLSWQAAPETFIEQEDVDTALECRSKAELIALIKQMLLRRPELDVLLETPLPTPGKQRTPVRPEVYRRQAESILQRGGYEWGVEAGIAEELRAIMAIGDGFADQQDYASAAAVYEAVATAVLERYELFQDEEGALVAVISECADGLIRCLVGGREDMGAREAMLTALFEIFQLDMEYGGYGFSDKALDGILEHATAEERRTIAGWVRDALPAGGDWSANFRRKAYGAFLLDLEAETLDDEAYLRICRETGLTYGLIDRLLTLDRLDEAIAEIERAERGEFIELVDLLVAHGHGDEAERLMRERSGTTEDWRVLDWLKSRYKARGDAAAALEVAEKAFERSPSLAGYQEIRQLAGSLGRWDSLRPAVLTMLERPGYSSLLIESYLLEGEIDRALNALKTAPPSGYGYFGGYSLRLKVAEAAEETWPRATLEIYRQYAEGLIAQRGRENYRQACDLLRRVRRLYQRLGENETWTCYIAELREQNRTLRALKEELAAAEL</sequence>
<evidence type="ECO:0000256" key="1">
    <source>
        <dbReference type="PROSITE-ProRule" id="PRU00325"/>
    </source>
</evidence>
<evidence type="ECO:0000313" key="3">
    <source>
        <dbReference type="EMBL" id="CCF84321.1"/>
    </source>
</evidence>
<dbReference type="RefSeq" id="WP_008478404.1">
    <property type="nucleotide sequence ID" value="NZ_CAGS01000259.1"/>
</dbReference>
<keyword evidence="1" id="KW-0479">Metal-binding</keyword>
<keyword evidence="1" id="KW-0863">Zinc-finger</keyword>
<dbReference type="Proteomes" id="UP000004221">
    <property type="component" value="Unassembled WGS sequence"/>
</dbReference>
<dbReference type="PROSITE" id="PS50966">
    <property type="entry name" value="ZF_SWIM"/>
    <property type="match status" value="1"/>
</dbReference>
<organism evidence="3 4">
    <name type="scientific">Nitrolancea hollandica Lb</name>
    <dbReference type="NCBI Taxonomy" id="1129897"/>
    <lineage>
        <taxon>Bacteria</taxon>
        <taxon>Pseudomonadati</taxon>
        <taxon>Thermomicrobiota</taxon>
        <taxon>Thermomicrobia</taxon>
        <taxon>Sphaerobacterales</taxon>
        <taxon>Sphaerobacterineae</taxon>
        <taxon>Sphaerobacteraceae</taxon>
        <taxon>Nitrolancea</taxon>
    </lineage>
</organism>
<dbReference type="InterPro" id="IPR007527">
    <property type="entry name" value="Znf_SWIM"/>
</dbReference>
<keyword evidence="4" id="KW-1185">Reference proteome</keyword>
<gene>
    <name evidence="3" type="ORF">NITHO_3310038</name>
</gene>
<dbReference type="AlphaFoldDB" id="I4EI09"/>
<comment type="caution">
    <text evidence="3">The sequence shown here is derived from an EMBL/GenBank/DDBJ whole genome shotgun (WGS) entry which is preliminary data.</text>
</comment>
<proteinExistence type="predicted"/>
<reference evidence="3 4" key="1">
    <citation type="journal article" date="2012" name="ISME J.">
        <title>Nitrification expanded: discovery, physiology and genomics of a nitrite-oxidizing bacterium from the phylum Chloroflexi.</title>
        <authorList>
            <person name="Sorokin D.Y."/>
            <person name="Lucker S."/>
            <person name="Vejmelkova D."/>
            <person name="Kostrikina N.A."/>
            <person name="Kleerebezem R."/>
            <person name="Rijpstra W.I."/>
            <person name="Damste J.S."/>
            <person name="Le Paslier D."/>
            <person name="Muyzer G."/>
            <person name="Wagner M."/>
            <person name="van Loosdrecht M.C."/>
            <person name="Daims H."/>
        </authorList>
    </citation>
    <scope>NUCLEOTIDE SEQUENCE [LARGE SCALE GENOMIC DNA]</scope>
    <source>
        <strain evidence="4">none</strain>
    </source>
</reference>